<feature type="domain" description="AB hydrolase-1" evidence="2">
    <location>
        <begin position="89"/>
        <end position="266"/>
    </location>
</feature>
<accession>A0ABS8Z678</accession>
<dbReference type="InterPro" id="IPR005944">
    <property type="entry name" value="Pro_iminopeptidase"/>
</dbReference>
<evidence type="ECO:0000259" key="3">
    <source>
        <dbReference type="Pfam" id="PF08386"/>
    </source>
</evidence>
<evidence type="ECO:0000256" key="1">
    <source>
        <dbReference type="SAM" id="SignalP"/>
    </source>
</evidence>
<comment type="caution">
    <text evidence="4">The sequence shown here is derived from an EMBL/GenBank/DDBJ whole genome shotgun (WGS) entry which is preliminary data.</text>
</comment>
<dbReference type="EMBL" id="JAJVCN010000001">
    <property type="protein sequence ID" value="MCE7002947.1"/>
    <property type="molecule type" value="Genomic_DNA"/>
</dbReference>
<reference evidence="4 5" key="1">
    <citation type="submission" date="2021-12" db="EMBL/GenBank/DDBJ databases">
        <title>Genome sequence of Kibdelosporangium philippinense ATCC 49844.</title>
        <authorList>
            <person name="Fedorov E.A."/>
            <person name="Omeragic M."/>
            <person name="Shalygina K.F."/>
            <person name="Maclea K.S."/>
        </authorList>
    </citation>
    <scope>NUCLEOTIDE SEQUENCE [LARGE SCALE GENOMIC DNA]</scope>
    <source>
        <strain evidence="4 5">ATCC 49844</strain>
    </source>
</reference>
<proteinExistence type="predicted"/>
<feature type="signal peptide" evidence="1">
    <location>
        <begin position="1"/>
        <end position="19"/>
    </location>
</feature>
<dbReference type="InterPro" id="IPR013595">
    <property type="entry name" value="Pept_S33_TAP-like_C"/>
</dbReference>
<keyword evidence="1" id="KW-0732">Signal</keyword>
<dbReference type="InterPro" id="IPR029058">
    <property type="entry name" value="AB_hydrolase_fold"/>
</dbReference>
<keyword evidence="5" id="KW-1185">Reference proteome</keyword>
<dbReference type="Gene3D" id="3.40.50.1820">
    <property type="entry name" value="alpha/beta hydrolase"/>
    <property type="match status" value="1"/>
</dbReference>
<keyword evidence="4" id="KW-0378">Hydrolase</keyword>
<dbReference type="Pfam" id="PF00561">
    <property type="entry name" value="Abhydrolase_1"/>
    <property type="match status" value="1"/>
</dbReference>
<evidence type="ECO:0000259" key="2">
    <source>
        <dbReference type="Pfam" id="PF00561"/>
    </source>
</evidence>
<dbReference type="GO" id="GO:0016787">
    <property type="term" value="F:hydrolase activity"/>
    <property type="evidence" value="ECO:0007669"/>
    <property type="project" value="UniProtKB-KW"/>
</dbReference>
<gene>
    <name evidence="4" type="ORF">LWC34_08910</name>
</gene>
<name>A0ABS8Z678_9PSEU</name>
<organism evidence="4 5">
    <name type="scientific">Kibdelosporangium philippinense</name>
    <dbReference type="NCBI Taxonomy" id="211113"/>
    <lineage>
        <taxon>Bacteria</taxon>
        <taxon>Bacillati</taxon>
        <taxon>Actinomycetota</taxon>
        <taxon>Actinomycetes</taxon>
        <taxon>Pseudonocardiales</taxon>
        <taxon>Pseudonocardiaceae</taxon>
        <taxon>Kibdelosporangium</taxon>
    </lineage>
</organism>
<dbReference type="SUPFAM" id="SSF53474">
    <property type="entry name" value="alpha/beta-Hydrolases"/>
    <property type="match status" value="1"/>
</dbReference>
<sequence length="499" mass="53585">MMLQLLTIAVLAAGTVVPAENNLVAQADAAPTPKLDWAPCTEEGLRQYECAIADVPLDYTKPHGAKLGVAVLRQRATGDRIGTLFTAVGGPGGSGIDAAKDGLASPEISKRFDVVTFDQRGVVRSRQVKCFASPEEQAHFWDTVPMPPATKAEEKRTTKGTKAFTEGCARHNPDLVNNLTTVDVARDLDLLRRAVGDAKLTYTGGSYASYIGEVYGALFGDRVRALQLNAMMDPVSYSTSTLSALSERAQGTAGVWAEFARLCTQAGKPACAFAGPDVHGRNASLLTKLKNGPMTVGRGEAAVQVRYQDLVPAQVQMLYDTQGWPVLAAILDAIERGPDGDPEIAGAILGGAGFRFDFLSSFIAISCADIDVPKTPELWPLLAKAFDAGIPNYGRHWLYMTQPCATWAKVKQRYTGPWRLTSDVPALLINNRFDPVTPLSMAVKAQREMGNARLLVVEGHGHAIVNACTDKVRAEYLIDLKLPADGSSCAPDRRPFDGV</sequence>
<evidence type="ECO:0000313" key="5">
    <source>
        <dbReference type="Proteomes" id="UP001521150"/>
    </source>
</evidence>
<dbReference type="RefSeq" id="WP_233724521.1">
    <property type="nucleotide sequence ID" value="NZ_JAJVCN010000001.1"/>
</dbReference>
<dbReference type="PANTHER" id="PTHR43722:SF1">
    <property type="entry name" value="PROLINE IMINOPEPTIDASE"/>
    <property type="match status" value="1"/>
</dbReference>
<feature type="chain" id="PRO_5045561499" evidence="1">
    <location>
        <begin position="20"/>
        <end position="499"/>
    </location>
</feature>
<dbReference type="PANTHER" id="PTHR43722">
    <property type="entry name" value="PROLINE IMINOPEPTIDASE"/>
    <property type="match status" value="1"/>
</dbReference>
<protein>
    <submittedName>
        <fullName evidence="4">Alpha/beta hydrolase</fullName>
    </submittedName>
</protein>
<evidence type="ECO:0000313" key="4">
    <source>
        <dbReference type="EMBL" id="MCE7002947.1"/>
    </source>
</evidence>
<dbReference type="InterPro" id="IPR000073">
    <property type="entry name" value="AB_hydrolase_1"/>
</dbReference>
<dbReference type="Proteomes" id="UP001521150">
    <property type="component" value="Unassembled WGS sequence"/>
</dbReference>
<feature type="domain" description="Peptidase S33 tripeptidyl aminopeptidase-like C-terminal" evidence="3">
    <location>
        <begin position="392"/>
        <end position="489"/>
    </location>
</feature>
<dbReference type="Pfam" id="PF08386">
    <property type="entry name" value="Abhydrolase_4"/>
    <property type="match status" value="1"/>
</dbReference>